<dbReference type="GO" id="GO:0008270">
    <property type="term" value="F:zinc ion binding"/>
    <property type="evidence" value="ECO:0007669"/>
    <property type="project" value="InterPro"/>
</dbReference>
<feature type="domain" description="Sec23/Sec24 trunk" evidence="9">
    <location>
        <begin position="127"/>
        <end position="389"/>
    </location>
</feature>
<gene>
    <name evidence="10" type="ORF">ZEAMMB73_Zm00001d013301</name>
</gene>
<name>A0A1D6GHX3_MAIZE</name>
<keyword evidence="5 7" id="KW-0472">Membrane</keyword>
<dbReference type="GO" id="GO:0005789">
    <property type="term" value="C:endoplasmic reticulum membrane"/>
    <property type="evidence" value="ECO:0007669"/>
    <property type="project" value="UniProtKB-SubCell"/>
</dbReference>
<feature type="domain" description="Zinc finger Sec23/Sec24-type" evidence="8">
    <location>
        <begin position="56"/>
        <end position="94"/>
    </location>
</feature>
<evidence type="ECO:0000256" key="6">
    <source>
        <dbReference type="ARBA" id="ARBA00023329"/>
    </source>
</evidence>
<dbReference type="SUPFAM" id="SSF82919">
    <property type="entry name" value="Zn-finger domain of Sec23/24"/>
    <property type="match status" value="1"/>
</dbReference>
<keyword evidence="7" id="KW-0653">Protein transport</keyword>
<dbReference type="Gene3D" id="3.40.50.410">
    <property type="entry name" value="von Willebrand factor, type A domain"/>
    <property type="match status" value="1"/>
</dbReference>
<dbReference type="SUPFAM" id="SSF81995">
    <property type="entry name" value="beta-sandwich domain of Sec23/24"/>
    <property type="match status" value="1"/>
</dbReference>
<comment type="similarity">
    <text evidence="7">Belongs to the SEC23/SEC24 family. SEC23 subfamily.</text>
</comment>
<evidence type="ECO:0000313" key="10">
    <source>
        <dbReference type="EMBL" id="AQK63053.1"/>
    </source>
</evidence>
<protein>
    <recommendedName>
        <fullName evidence="7">Protein transport protein SEC23</fullName>
    </recommendedName>
</protein>
<dbReference type="Pfam" id="PF04811">
    <property type="entry name" value="Sec23_trunk"/>
    <property type="match status" value="1"/>
</dbReference>
<dbReference type="InterPro" id="IPR006896">
    <property type="entry name" value="Sec23/24_trunk_dom"/>
</dbReference>
<dbReference type="Pfam" id="PF04810">
    <property type="entry name" value="zf-Sec23_Sec24"/>
    <property type="match status" value="1"/>
</dbReference>
<dbReference type="GO" id="GO:0006888">
    <property type="term" value="P:endoplasmic reticulum to Golgi vesicle-mediated transport"/>
    <property type="evidence" value="ECO:0007669"/>
    <property type="project" value="InterPro"/>
</dbReference>
<dbReference type="InterPro" id="IPR037364">
    <property type="entry name" value="Sec23"/>
</dbReference>
<dbReference type="PANTHER" id="PTHR11141">
    <property type="entry name" value="PROTEIN TRANSPORT PROTEIN SEC23"/>
    <property type="match status" value="1"/>
</dbReference>
<accession>A0A1D6GHX3</accession>
<keyword evidence="1 7" id="KW-0479">Metal-binding</keyword>
<keyword evidence="3 7" id="KW-0862">Zinc</keyword>
<dbReference type="InterPro" id="IPR006895">
    <property type="entry name" value="Znf_Sec23_Sec24"/>
</dbReference>
<proteinExistence type="inferred from homology"/>
<dbReference type="PANTHER" id="PTHR11141:SF22">
    <property type="entry name" value="PROTEIN TRANSPORT PROTEIN SEC23 G"/>
    <property type="match status" value="1"/>
</dbReference>
<dbReference type="Gene3D" id="2.30.30.380">
    <property type="entry name" value="Zn-finger domain of Sec23/24"/>
    <property type="match status" value="1"/>
</dbReference>
<evidence type="ECO:0000259" key="9">
    <source>
        <dbReference type="Pfam" id="PF04811"/>
    </source>
</evidence>
<reference evidence="10" key="1">
    <citation type="submission" date="2015-12" db="EMBL/GenBank/DDBJ databases">
        <title>Update maize B73 reference genome by single molecule sequencing technologies.</title>
        <authorList>
            <consortium name="Maize Genome Sequencing Project"/>
            <person name="Ware D."/>
        </authorList>
    </citation>
    <scope>NUCLEOTIDE SEQUENCE</scope>
    <source>
        <tissue evidence="10">Seedling</tissue>
    </source>
</reference>
<evidence type="ECO:0000256" key="1">
    <source>
        <dbReference type="ARBA" id="ARBA00022723"/>
    </source>
</evidence>
<dbReference type="InterPro" id="IPR036174">
    <property type="entry name" value="Znf_Sec23_Sec24_sf"/>
</dbReference>
<evidence type="ECO:0000256" key="3">
    <source>
        <dbReference type="ARBA" id="ARBA00022833"/>
    </source>
</evidence>
<dbReference type="EMBL" id="CM000781">
    <property type="protein sequence ID" value="AQK63053.1"/>
    <property type="molecule type" value="Genomic_DNA"/>
</dbReference>
<dbReference type="Gene3D" id="2.60.40.1670">
    <property type="entry name" value="beta-sandwich domain of Sec23/24"/>
    <property type="match status" value="1"/>
</dbReference>
<evidence type="ECO:0000256" key="7">
    <source>
        <dbReference type="RuleBase" id="RU365030"/>
    </source>
</evidence>
<comment type="function">
    <text evidence="7">Component of the coat protein complex II (COPII) which promotes the formation of transport vesicles from the endoplasmic reticulum (ER). The coat has two main functions, the physical deformation of the endoplasmic reticulum membrane into vesicles and the selection of cargo molecules.</text>
</comment>
<dbReference type="FunFam" id="2.30.30.380:FF:000018">
    <property type="entry name" value="Protein transport protein SEC23"/>
    <property type="match status" value="1"/>
</dbReference>
<dbReference type="FunFam" id="3.40.50.410:FF:000043">
    <property type="entry name" value="Protein transport protein SEC23"/>
    <property type="match status" value="1"/>
</dbReference>
<evidence type="ECO:0000256" key="5">
    <source>
        <dbReference type="ARBA" id="ARBA00023136"/>
    </source>
</evidence>
<dbReference type="AlphaFoldDB" id="A0A1D6GHX3"/>
<sequence length="445" mass="47812">MDFAELEAVEGLRWPWHSWPPTAPAAASLVVPTAVLCSPLQHPTAPDLLPLLPYAPLRCASPGCGAALNPFSRVHHGSARWSCPFCGATGNPFPRLLAPDALPAELFPTHSSVEYSLPPDPAEAGGPGPPALVFVIDAATAAEELAVLKDEVRRVVQGLPEGIRVALVTFAASVWVHDLGFEGCARVVVLNGERELESDKIQKLLGVHRSPYKKLAMPRSTEAQRFLLPVSECEFNITSAIEDLSSMSACPRGHRPLRATGAAISTAIALLEGCCSPSTGGRIMVFTSGPATVGPGCVVETDLGKAIRSHRDIFNSNAPLTDKARDFYKKVAKRLTDHALVLDLFACSLDQVGAAELRNPIEVSGGLMVHTESFESEQFKSCFRHMFKREGANNLNMNFNATIEIVTSKEVKICGALGPCISLRRKNSSVSDKEIGEVHDKVPSW</sequence>
<dbReference type="InterPro" id="IPR036465">
    <property type="entry name" value="vWFA_dom_sf"/>
</dbReference>
<dbReference type="GO" id="GO:0030127">
    <property type="term" value="C:COPII vesicle coat"/>
    <property type="evidence" value="ECO:0007669"/>
    <property type="project" value="InterPro"/>
</dbReference>
<keyword evidence="7" id="KW-0813">Transport</keyword>
<evidence type="ECO:0000259" key="8">
    <source>
        <dbReference type="Pfam" id="PF04810"/>
    </source>
</evidence>
<evidence type="ECO:0000256" key="4">
    <source>
        <dbReference type="ARBA" id="ARBA00022892"/>
    </source>
</evidence>
<comment type="subcellular location">
    <subcellularLocation>
        <location evidence="7">Cytoplasmic vesicle</location>
        <location evidence="7">COPII-coated vesicle membrane</location>
        <topology evidence="7">Peripheral membrane protein</topology>
        <orientation evidence="7">Cytoplasmic side</orientation>
    </subcellularLocation>
    <subcellularLocation>
        <location evidence="7">Endoplasmic reticulum membrane</location>
        <topology evidence="7">Peripheral membrane protein</topology>
        <orientation evidence="7">Cytoplasmic side</orientation>
    </subcellularLocation>
</comment>
<keyword evidence="4 7" id="KW-0931">ER-Golgi transport</keyword>
<evidence type="ECO:0000256" key="2">
    <source>
        <dbReference type="ARBA" id="ARBA00022824"/>
    </source>
</evidence>
<keyword evidence="6 7" id="KW-0968">Cytoplasmic vesicle</keyword>
<dbReference type="GO" id="GO:0006886">
    <property type="term" value="P:intracellular protein transport"/>
    <property type="evidence" value="ECO:0007669"/>
    <property type="project" value="InterPro"/>
</dbReference>
<dbReference type="ExpressionAtlas" id="A0A1D6GHX3">
    <property type="expression patterns" value="baseline and differential"/>
</dbReference>
<organism evidence="10">
    <name type="scientific">Zea mays</name>
    <name type="common">Maize</name>
    <dbReference type="NCBI Taxonomy" id="4577"/>
    <lineage>
        <taxon>Eukaryota</taxon>
        <taxon>Viridiplantae</taxon>
        <taxon>Streptophyta</taxon>
        <taxon>Embryophyta</taxon>
        <taxon>Tracheophyta</taxon>
        <taxon>Spermatophyta</taxon>
        <taxon>Magnoliopsida</taxon>
        <taxon>Liliopsida</taxon>
        <taxon>Poales</taxon>
        <taxon>Poaceae</taxon>
        <taxon>PACMAD clade</taxon>
        <taxon>Panicoideae</taxon>
        <taxon>Andropogonodae</taxon>
        <taxon>Andropogoneae</taxon>
        <taxon>Tripsacinae</taxon>
        <taxon>Zea</taxon>
    </lineage>
</organism>
<keyword evidence="2 7" id="KW-0256">Endoplasmic reticulum</keyword>
<dbReference type="SUPFAM" id="SSF53300">
    <property type="entry name" value="vWA-like"/>
    <property type="match status" value="1"/>
</dbReference>
<keyword evidence="7" id="KW-0963">Cytoplasm</keyword>